<reference evidence="5 6" key="2">
    <citation type="journal article" date="2011" name="Stand. Genomic Sci.">
        <title>Complete genome sequence of Bacteroides helcogenes type strain (P 36-108).</title>
        <authorList>
            <person name="Pati A."/>
            <person name="Gronow S."/>
            <person name="Zeytun A."/>
            <person name="Lapidus A."/>
            <person name="Nolan M."/>
            <person name="Hammon N."/>
            <person name="Deshpande S."/>
            <person name="Cheng J.F."/>
            <person name="Tapia R."/>
            <person name="Han C."/>
            <person name="Goodwin L."/>
            <person name="Pitluck S."/>
            <person name="Liolios K."/>
            <person name="Pagani I."/>
            <person name="Ivanova N."/>
            <person name="Mavromatis K."/>
            <person name="Chen A."/>
            <person name="Palaniappan K."/>
            <person name="Land M."/>
            <person name="Hauser L."/>
            <person name="Chang Y.J."/>
            <person name="Jeffries C.D."/>
            <person name="Detter J.C."/>
            <person name="Brambilla E."/>
            <person name="Rohde M."/>
            <person name="Goker M."/>
            <person name="Woyke T."/>
            <person name="Bristow J."/>
            <person name="Eisen J.A."/>
            <person name="Markowitz V."/>
            <person name="Hugenholtz P."/>
            <person name="Kyrpides N.C."/>
            <person name="Klenk H.P."/>
            <person name="Lucas S."/>
        </authorList>
    </citation>
    <scope>NUCLEOTIDE SEQUENCE [LARGE SCALE GENOMIC DNA]</scope>
    <source>
        <strain evidence="6">ATCC 35417 / DSM 20613 / JCM 6297 / CCUG 15421 / P 36-108</strain>
    </source>
</reference>
<evidence type="ECO:0000256" key="1">
    <source>
        <dbReference type="ARBA" id="ARBA00006739"/>
    </source>
</evidence>
<dbReference type="KEGG" id="bhl:Bache_2626"/>
<keyword evidence="4" id="KW-0472">Membrane</keyword>
<keyword evidence="2" id="KW-0328">Glycosyltransferase</keyword>
<dbReference type="PATRIC" id="fig|693979.3.peg.2750"/>
<evidence type="ECO:0000256" key="4">
    <source>
        <dbReference type="SAM" id="Phobius"/>
    </source>
</evidence>
<dbReference type="EMBL" id="CP002352">
    <property type="protein sequence ID" value="ADV44582.1"/>
    <property type="molecule type" value="Genomic_DNA"/>
</dbReference>
<feature type="transmembrane region" description="Helical" evidence="4">
    <location>
        <begin position="361"/>
        <end position="380"/>
    </location>
</feature>
<dbReference type="InterPro" id="IPR029044">
    <property type="entry name" value="Nucleotide-diphossugar_trans"/>
</dbReference>
<evidence type="ECO:0000256" key="3">
    <source>
        <dbReference type="ARBA" id="ARBA00022679"/>
    </source>
</evidence>
<comment type="similarity">
    <text evidence="1">Belongs to the glycosyltransferase 2 family.</text>
</comment>
<dbReference type="AlphaFoldDB" id="E6SWC1"/>
<dbReference type="STRING" id="693979.Bache_2626"/>
<feature type="transmembrane region" description="Helical" evidence="4">
    <location>
        <begin position="6"/>
        <end position="30"/>
    </location>
</feature>
<reference key="1">
    <citation type="submission" date="2010-11" db="EMBL/GenBank/DDBJ databases">
        <title>The complete genome of Bacteroides helcogenes P 36-108.</title>
        <authorList>
            <consortium name="US DOE Joint Genome Institute (JGI-PGF)"/>
            <person name="Lucas S."/>
            <person name="Copeland A."/>
            <person name="Lapidus A."/>
            <person name="Bruce D."/>
            <person name="Goodwin L."/>
            <person name="Pitluck S."/>
            <person name="Kyrpides N."/>
            <person name="Mavromatis K."/>
            <person name="Ivanova N."/>
            <person name="Zeytun A."/>
            <person name="Brettin T."/>
            <person name="Detter J.C."/>
            <person name="Tapia R."/>
            <person name="Han C."/>
            <person name="Land M."/>
            <person name="Hauser L."/>
            <person name="Markowitz V."/>
            <person name="Cheng J.-F."/>
            <person name="Hugenholtz P."/>
            <person name="Woyke T."/>
            <person name="Wu D."/>
            <person name="Gronow S."/>
            <person name="Wellnitz S."/>
            <person name="Brambilla E."/>
            <person name="Klenk H.-P."/>
            <person name="Eisen J.A."/>
        </authorList>
    </citation>
    <scope>NUCLEOTIDE SEQUENCE</scope>
    <source>
        <strain>P 36-108</strain>
    </source>
</reference>
<evidence type="ECO:0000313" key="5">
    <source>
        <dbReference type="EMBL" id="ADV44582.1"/>
    </source>
</evidence>
<keyword evidence="4" id="KW-1133">Transmembrane helix</keyword>
<dbReference type="eggNOG" id="COG1215">
    <property type="taxonomic scope" value="Bacteria"/>
</dbReference>
<dbReference type="SUPFAM" id="SSF53448">
    <property type="entry name" value="Nucleotide-diphospho-sugar transferases"/>
    <property type="match status" value="1"/>
</dbReference>
<dbReference type="Pfam" id="PF13641">
    <property type="entry name" value="Glyco_tranf_2_3"/>
    <property type="match status" value="1"/>
</dbReference>
<protein>
    <submittedName>
        <fullName evidence="5">Glycosyl transferase family 2</fullName>
    </submittedName>
</protein>
<gene>
    <name evidence="5" type="ordered locus">Bache_2626</name>
</gene>
<dbReference type="OrthoDB" id="9766971at2"/>
<proteinExistence type="inferred from homology"/>
<dbReference type="HOGENOM" id="CLU_046109_0_0_10"/>
<organism evidence="5 6">
    <name type="scientific">Bacteroides helcogenes (strain ATCC 35417 / DSM 20613 / JCM 6297 / CCUG 15421 / P 36-108)</name>
    <dbReference type="NCBI Taxonomy" id="693979"/>
    <lineage>
        <taxon>Bacteria</taxon>
        <taxon>Pseudomonadati</taxon>
        <taxon>Bacteroidota</taxon>
        <taxon>Bacteroidia</taxon>
        <taxon>Bacteroidales</taxon>
        <taxon>Bacteroidaceae</taxon>
        <taxon>Bacteroides</taxon>
    </lineage>
</organism>
<dbReference type="Gene3D" id="3.90.550.10">
    <property type="entry name" value="Spore Coat Polysaccharide Biosynthesis Protein SpsA, Chain A"/>
    <property type="match status" value="1"/>
</dbReference>
<dbReference type="PANTHER" id="PTHR43630:SF1">
    <property type="entry name" value="POLY-BETA-1,6-N-ACETYL-D-GLUCOSAMINE SYNTHASE"/>
    <property type="match status" value="1"/>
</dbReference>
<dbReference type="CDD" id="cd06439">
    <property type="entry name" value="CESA_like_1"/>
    <property type="match status" value="1"/>
</dbReference>
<accession>E6SWC1</accession>
<keyword evidence="4" id="KW-0812">Transmembrane</keyword>
<keyword evidence="6" id="KW-1185">Reference proteome</keyword>
<evidence type="ECO:0000313" key="6">
    <source>
        <dbReference type="Proteomes" id="UP000008630"/>
    </source>
</evidence>
<keyword evidence="3 5" id="KW-0808">Transferase</keyword>
<feature type="transmembrane region" description="Helical" evidence="4">
    <location>
        <begin position="300"/>
        <end position="322"/>
    </location>
</feature>
<sequence>MKVCEILFWISVFIVCYTYIGYGILLYVLVKIKECFHKTTAKHHMPTDTDLPELTLFIAAYNEENVVNEKMSNCLSLDYPMDKLHILWVTDGSDDRTNEYLSHWTQVTVLHQPERQGKTDALNRGMRLVKTPLVVFTDANTNLNRAALREIVHAFTNPEVGCVAGEKRIAACSQNNAASGGEGMYWKYESALKALDSRLYSTVGAAGELFAIRSELFKEMKTDTLLDDFILSLHIVMQGYTIAYCANAYAIENGSANMNEEEKRKVRIAAGGLQSIWRLRPLLNPFRYGIFSFQYISHRVLRWSLTPILLFLLLPLNAILIFTTDTPLLYAIIWLLQALFYLMGSWGYYLSTKHVKNKILFIPYYFLFMNINVIRGFNYLHKRKDNTNGAWEKARRA</sequence>
<dbReference type="GO" id="GO:0016757">
    <property type="term" value="F:glycosyltransferase activity"/>
    <property type="evidence" value="ECO:0007669"/>
    <property type="project" value="UniProtKB-KW"/>
</dbReference>
<dbReference type="PANTHER" id="PTHR43630">
    <property type="entry name" value="POLY-BETA-1,6-N-ACETYL-D-GLUCOSAMINE SYNTHASE"/>
    <property type="match status" value="1"/>
</dbReference>
<dbReference type="Proteomes" id="UP000008630">
    <property type="component" value="Chromosome"/>
</dbReference>
<evidence type="ECO:0000256" key="2">
    <source>
        <dbReference type="ARBA" id="ARBA00022676"/>
    </source>
</evidence>
<dbReference type="RefSeq" id="WP_013548169.1">
    <property type="nucleotide sequence ID" value="NC_014933.1"/>
</dbReference>
<name>E6SWC1_BACT6</name>
<feature type="transmembrane region" description="Helical" evidence="4">
    <location>
        <begin position="328"/>
        <end position="349"/>
    </location>
</feature>